<keyword evidence="4" id="KW-1185">Reference proteome</keyword>
<dbReference type="EMBL" id="FYAH01000001">
    <property type="protein sequence ID" value="SMY15574.1"/>
    <property type="molecule type" value="Genomic_DNA"/>
</dbReference>
<evidence type="ECO:0000313" key="4">
    <source>
        <dbReference type="Proteomes" id="UP000196485"/>
    </source>
</evidence>
<dbReference type="Proteomes" id="UP000240254">
    <property type="component" value="Unassembled WGS sequence"/>
</dbReference>
<reference evidence="3" key="1">
    <citation type="submission" date="2017-06" db="EMBL/GenBank/DDBJ databases">
        <authorList>
            <person name="Kim H.J."/>
            <person name="Triplett B.A."/>
        </authorList>
    </citation>
    <scope>NUCLEOTIDE SEQUENCE [LARGE SCALE GENOMIC DNA]</scope>
    <source>
        <strain evidence="3">Type strain: CECT 9192</strain>
    </source>
</reference>
<sequence>MNKQITLPFFTRSGSHKLTINTITLGAFRKLPFVMKDDLSAAEQFKQFKAMILACTDLTPTEFEELSVPDFTQLHQDIRAFILTPSDEMNDHALTGKDFEFDLAFPFTNELEETISHIKFAVPKVKHSEALADIDDHYEREEFMFRVVCHLDKQDMDAMALNDYLAIKPQVGAFFQLAGDYFRPVTSKL</sequence>
<dbReference type="RefSeq" id="WP_060999070.1">
    <property type="nucleotide sequence ID" value="NZ_FYAH01000001.1"/>
</dbReference>
<evidence type="ECO:0000313" key="5">
    <source>
        <dbReference type="Proteomes" id="UP000240254"/>
    </source>
</evidence>
<dbReference type="OrthoDB" id="5818761at2"/>
<dbReference type="AlphaFoldDB" id="A0A1A6U0S1"/>
<evidence type="ECO:0000313" key="6">
    <source>
        <dbReference type="Proteomes" id="UP000241858"/>
    </source>
</evidence>
<accession>A0A1A6U0S1</accession>
<name>A0A1A6U0S1_9GAMM</name>
<evidence type="ECO:0000313" key="3">
    <source>
        <dbReference type="EMBL" id="SMY15574.1"/>
    </source>
</evidence>
<evidence type="ECO:0000313" key="2">
    <source>
        <dbReference type="EMBL" id="PSU24006.1"/>
    </source>
</evidence>
<proteinExistence type="predicted"/>
<evidence type="ECO:0000313" key="1">
    <source>
        <dbReference type="EMBL" id="PST97930.1"/>
    </source>
</evidence>
<dbReference type="Proteomes" id="UP000241858">
    <property type="component" value="Unassembled WGS sequence"/>
</dbReference>
<gene>
    <name evidence="1" type="ORF">C0W81_18770</name>
    <name evidence="2" type="ORF">CTM88_19530</name>
    <name evidence="3" type="ORF">PAQU9191_00797</name>
</gene>
<protein>
    <recommendedName>
        <fullName evidence="7">Phage tail assembly protein</fullName>
    </recommendedName>
</protein>
<dbReference type="EMBL" id="PYMK01000030">
    <property type="protein sequence ID" value="PSU24006.1"/>
    <property type="molecule type" value="Genomic_DNA"/>
</dbReference>
<reference evidence="5 6" key="3">
    <citation type="submission" date="2018-03" db="EMBL/GenBank/DDBJ databases">
        <title>Whole genome sequencing of Histamine producing bacteria.</title>
        <authorList>
            <person name="Butler K."/>
        </authorList>
    </citation>
    <scope>NUCLEOTIDE SEQUENCE [LARGE SCALE GENOMIC DNA]</scope>
    <source>
        <strain evidence="2 5">BS2</strain>
        <strain evidence="1 6">DSM 23343</strain>
    </source>
</reference>
<dbReference type="Proteomes" id="UP000196485">
    <property type="component" value="Unassembled WGS sequence"/>
</dbReference>
<evidence type="ECO:0008006" key="7">
    <source>
        <dbReference type="Google" id="ProtNLM"/>
    </source>
</evidence>
<reference evidence="4" key="2">
    <citation type="submission" date="2017-06" db="EMBL/GenBank/DDBJ databases">
        <authorList>
            <person name="Rodrigo-Torres L."/>
            <person name="Arahal R. D."/>
            <person name="Lucena T."/>
        </authorList>
    </citation>
    <scope>NUCLEOTIDE SEQUENCE [LARGE SCALE GENOMIC DNA]</scope>
    <source>
        <strain evidence="4">type strain: CECT 9192</strain>
    </source>
</reference>
<dbReference type="EMBL" id="PYLY01000057">
    <property type="protein sequence ID" value="PST97930.1"/>
    <property type="molecule type" value="Genomic_DNA"/>
</dbReference>
<organism evidence="2 5">
    <name type="scientific">Photobacterium aquimaris</name>
    <dbReference type="NCBI Taxonomy" id="512643"/>
    <lineage>
        <taxon>Bacteria</taxon>
        <taxon>Pseudomonadati</taxon>
        <taxon>Pseudomonadota</taxon>
        <taxon>Gammaproteobacteria</taxon>
        <taxon>Vibrionales</taxon>
        <taxon>Vibrionaceae</taxon>
        <taxon>Photobacterium</taxon>
    </lineage>
</organism>